<dbReference type="HOGENOM" id="CLU_2996195_0_0_1"/>
<dbReference type="KEGG" id="bcom:BAUCODRAFT_317860"/>
<evidence type="ECO:0000313" key="1">
    <source>
        <dbReference type="EMBL" id="EMC91192.1"/>
    </source>
</evidence>
<name>M2LBG7_BAUPA</name>
<reference evidence="1 2" key="1">
    <citation type="journal article" date="2012" name="PLoS Pathog.">
        <title>Diverse lifestyles and strategies of plant pathogenesis encoded in the genomes of eighteen Dothideomycetes fungi.</title>
        <authorList>
            <person name="Ohm R.A."/>
            <person name="Feau N."/>
            <person name="Henrissat B."/>
            <person name="Schoch C.L."/>
            <person name="Horwitz B.A."/>
            <person name="Barry K.W."/>
            <person name="Condon B.J."/>
            <person name="Copeland A.C."/>
            <person name="Dhillon B."/>
            <person name="Glaser F."/>
            <person name="Hesse C.N."/>
            <person name="Kosti I."/>
            <person name="LaButti K."/>
            <person name="Lindquist E.A."/>
            <person name="Lucas S."/>
            <person name="Salamov A.A."/>
            <person name="Bradshaw R.E."/>
            <person name="Ciuffetti L."/>
            <person name="Hamelin R.C."/>
            <person name="Kema G.H.J."/>
            <person name="Lawrence C."/>
            <person name="Scott J.A."/>
            <person name="Spatafora J.W."/>
            <person name="Turgeon B.G."/>
            <person name="de Wit P.J.G.M."/>
            <person name="Zhong S."/>
            <person name="Goodwin S.B."/>
            <person name="Grigoriev I.V."/>
        </authorList>
    </citation>
    <scope>NUCLEOTIDE SEQUENCE [LARGE SCALE GENOMIC DNA]</scope>
    <source>
        <strain evidence="1 2">UAMH 10762</strain>
    </source>
</reference>
<protein>
    <submittedName>
        <fullName evidence="1">Uncharacterized protein</fullName>
    </submittedName>
</protein>
<sequence>MTLRLGYAYNHMLPGYKDSPPRSPFWLCQEQEVSTRVSTGDHRRRPVSHFFSFRSHR</sequence>
<evidence type="ECO:0000313" key="2">
    <source>
        <dbReference type="Proteomes" id="UP000011761"/>
    </source>
</evidence>
<dbReference type="RefSeq" id="XP_007681626.1">
    <property type="nucleotide sequence ID" value="XM_007683436.1"/>
</dbReference>
<organism evidence="1 2">
    <name type="scientific">Baudoinia panamericana (strain UAMH 10762)</name>
    <name type="common">Angels' share fungus</name>
    <name type="synonym">Baudoinia compniacensis (strain UAMH 10762)</name>
    <dbReference type="NCBI Taxonomy" id="717646"/>
    <lineage>
        <taxon>Eukaryota</taxon>
        <taxon>Fungi</taxon>
        <taxon>Dikarya</taxon>
        <taxon>Ascomycota</taxon>
        <taxon>Pezizomycotina</taxon>
        <taxon>Dothideomycetes</taxon>
        <taxon>Dothideomycetidae</taxon>
        <taxon>Mycosphaerellales</taxon>
        <taxon>Teratosphaeriaceae</taxon>
        <taxon>Baudoinia</taxon>
    </lineage>
</organism>
<accession>M2LBG7</accession>
<dbReference type="Proteomes" id="UP000011761">
    <property type="component" value="Unassembled WGS sequence"/>
</dbReference>
<dbReference type="EMBL" id="KB445564">
    <property type="protein sequence ID" value="EMC91192.1"/>
    <property type="molecule type" value="Genomic_DNA"/>
</dbReference>
<keyword evidence="2" id="KW-1185">Reference proteome</keyword>
<dbReference type="AlphaFoldDB" id="M2LBG7"/>
<proteinExistence type="predicted"/>
<gene>
    <name evidence="1" type="ORF">BAUCODRAFT_317860</name>
</gene>
<dbReference type="GeneID" id="19111589"/>